<protein>
    <submittedName>
        <fullName evidence="2">Uncharacterized protein</fullName>
    </submittedName>
</protein>
<name>A0A9R1VR39_LACSA</name>
<dbReference type="EMBL" id="NBSK02000004">
    <property type="protein sequence ID" value="KAJ0209733.1"/>
    <property type="molecule type" value="Genomic_DNA"/>
</dbReference>
<feature type="compositionally biased region" description="Polar residues" evidence="1">
    <location>
        <begin position="165"/>
        <end position="177"/>
    </location>
</feature>
<evidence type="ECO:0000313" key="3">
    <source>
        <dbReference type="Proteomes" id="UP000235145"/>
    </source>
</evidence>
<reference evidence="2 3" key="1">
    <citation type="journal article" date="2017" name="Nat. Commun.">
        <title>Genome assembly with in vitro proximity ligation data and whole-genome triplication in lettuce.</title>
        <authorList>
            <person name="Reyes-Chin-Wo S."/>
            <person name="Wang Z."/>
            <person name="Yang X."/>
            <person name="Kozik A."/>
            <person name="Arikit S."/>
            <person name="Song C."/>
            <person name="Xia L."/>
            <person name="Froenicke L."/>
            <person name="Lavelle D.O."/>
            <person name="Truco M.J."/>
            <person name="Xia R."/>
            <person name="Zhu S."/>
            <person name="Xu C."/>
            <person name="Xu H."/>
            <person name="Xu X."/>
            <person name="Cox K."/>
            <person name="Korf I."/>
            <person name="Meyers B.C."/>
            <person name="Michelmore R.W."/>
        </authorList>
    </citation>
    <scope>NUCLEOTIDE SEQUENCE [LARGE SCALE GENOMIC DNA]</scope>
    <source>
        <strain evidence="3">cv. Salinas</strain>
        <tissue evidence="2">Seedlings</tissue>
    </source>
</reference>
<organism evidence="2 3">
    <name type="scientific">Lactuca sativa</name>
    <name type="common">Garden lettuce</name>
    <dbReference type="NCBI Taxonomy" id="4236"/>
    <lineage>
        <taxon>Eukaryota</taxon>
        <taxon>Viridiplantae</taxon>
        <taxon>Streptophyta</taxon>
        <taxon>Embryophyta</taxon>
        <taxon>Tracheophyta</taxon>
        <taxon>Spermatophyta</taxon>
        <taxon>Magnoliopsida</taxon>
        <taxon>eudicotyledons</taxon>
        <taxon>Gunneridae</taxon>
        <taxon>Pentapetalae</taxon>
        <taxon>asterids</taxon>
        <taxon>campanulids</taxon>
        <taxon>Asterales</taxon>
        <taxon>Asteraceae</taxon>
        <taxon>Cichorioideae</taxon>
        <taxon>Cichorieae</taxon>
        <taxon>Lactucinae</taxon>
        <taxon>Lactuca</taxon>
    </lineage>
</organism>
<proteinExistence type="predicted"/>
<feature type="region of interest" description="Disordered" evidence="1">
    <location>
        <begin position="157"/>
        <end position="177"/>
    </location>
</feature>
<evidence type="ECO:0000256" key="1">
    <source>
        <dbReference type="SAM" id="MobiDB-lite"/>
    </source>
</evidence>
<dbReference type="AlphaFoldDB" id="A0A9R1VR39"/>
<comment type="caution">
    <text evidence="2">The sequence shown here is derived from an EMBL/GenBank/DDBJ whole genome shotgun (WGS) entry which is preliminary data.</text>
</comment>
<sequence length="177" mass="20372">MIQNSEHVAISYRVYYKVMNTLNPKNSYQSIKGRTTLIEMDSNKSNMMTPRAISWENIQLPENWILAEATPPQPVENRQLDQILQTPEGDVEIVFANSGRKTQFKVTEYDKKSVSFLQRSSSCTNIPYKRNKEENIIDDNIQFRGLKDSNQSIPHSIYEEKSEGGSPTTTDMNYVVQ</sequence>
<evidence type="ECO:0000313" key="2">
    <source>
        <dbReference type="EMBL" id="KAJ0209733.1"/>
    </source>
</evidence>
<gene>
    <name evidence="2" type="ORF">LSAT_V11C400162880</name>
</gene>
<dbReference type="Proteomes" id="UP000235145">
    <property type="component" value="Unassembled WGS sequence"/>
</dbReference>
<accession>A0A9R1VR39</accession>
<keyword evidence="3" id="KW-1185">Reference proteome</keyword>